<comment type="caution">
    <text evidence="1">The sequence shown here is derived from an EMBL/GenBank/DDBJ whole genome shotgun (WGS) entry which is preliminary data.</text>
</comment>
<organism evidence="1 2">
    <name type="scientific">Protopolystoma xenopodis</name>
    <dbReference type="NCBI Taxonomy" id="117903"/>
    <lineage>
        <taxon>Eukaryota</taxon>
        <taxon>Metazoa</taxon>
        <taxon>Spiralia</taxon>
        <taxon>Lophotrochozoa</taxon>
        <taxon>Platyhelminthes</taxon>
        <taxon>Monogenea</taxon>
        <taxon>Polyopisthocotylea</taxon>
        <taxon>Polystomatidea</taxon>
        <taxon>Polystomatidae</taxon>
        <taxon>Protopolystoma</taxon>
    </lineage>
</organism>
<sequence>MPASEALSCSGLRCPPVAVALAPDHRYDDSFVGLPIHSPAPGWMGEFGPRSLGRHPPCPPPIGRIPFTIQRICPICTSAIASALLTIRGQPLSGCWANLGCQLQTEEEHRPTVPPRSEAECVMKRLVNPFPCFPPSSNHTQSLHTSSLLSPGPSEANDTEPSFFAHREKRHAFSFLAPLVHSKRRFCTLSMSSFVRLSFHSTLNPVTYSFLGHTHTHTQTQKTNTQDSINKLTHTHAHTLTLGLYKPACTKWTNSILWLVGPKPWIKILPP</sequence>
<protein>
    <submittedName>
        <fullName evidence="1">Uncharacterized protein</fullName>
    </submittedName>
</protein>
<name>A0A448WNK4_9PLAT</name>
<reference evidence="1" key="1">
    <citation type="submission" date="2018-11" db="EMBL/GenBank/DDBJ databases">
        <authorList>
            <consortium name="Pathogen Informatics"/>
        </authorList>
    </citation>
    <scope>NUCLEOTIDE SEQUENCE</scope>
</reference>
<evidence type="ECO:0000313" key="2">
    <source>
        <dbReference type="Proteomes" id="UP000784294"/>
    </source>
</evidence>
<dbReference type="EMBL" id="CAAALY010028044">
    <property type="protein sequence ID" value="VEL16335.1"/>
    <property type="molecule type" value="Genomic_DNA"/>
</dbReference>
<proteinExistence type="predicted"/>
<dbReference type="AlphaFoldDB" id="A0A448WNK4"/>
<dbReference type="Proteomes" id="UP000784294">
    <property type="component" value="Unassembled WGS sequence"/>
</dbReference>
<evidence type="ECO:0000313" key="1">
    <source>
        <dbReference type="EMBL" id="VEL16335.1"/>
    </source>
</evidence>
<keyword evidence="2" id="KW-1185">Reference proteome</keyword>
<accession>A0A448WNK4</accession>
<gene>
    <name evidence="1" type="ORF">PXEA_LOCUS9775</name>
</gene>